<evidence type="ECO:0000256" key="5">
    <source>
        <dbReference type="ARBA" id="ARBA00023214"/>
    </source>
</evidence>
<evidence type="ECO:0000256" key="6">
    <source>
        <dbReference type="PROSITE-ProRule" id="PRU00703"/>
    </source>
</evidence>
<dbReference type="EMBL" id="GBRH01283279">
    <property type="protein sequence ID" value="JAD14616.1"/>
    <property type="molecule type" value="Transcribed_RNA"/>
</dbReference>
<evidence type="ECO:0000256" key="3">
    <source>
        <dbReference type="ARBA" id="ARBA00023065"/>
    </source>
</evidence>
<evidence type="ECO:0000256" key="4">
    <source>
        <dbReference type="ARBA" id="ARBA00023122"/>
    </source>
</evidence>
<accession>A0A0A8XN77</accession>
<keyword evidence="3" id="KW-0406">Ion transport</keyword>
<reference evidence="8" key="2">
    <citation type="journal article" date="2015" name="Data Brief">
        <title>Shoot transcriptome of the giant reed, Arundo donax.</title>
        <authorList>
            <person name="Barrero R.A."/>
            <person name="Guerrero F.D."/>
            <person name="Moolhuijzen P."/>
            <person name="Goolsby J.A."/>
            <person name="Tidwell J."/>
            <person name="Bellgard S.E."/>
            <person name="Bellgard M.I."/>
        </authorList>
    </citation>
    <scope>NUCLEOTIDE SEQUENCE</scope>
    <source>
        <tissue evidence="8">Shoot tissue taken approximately 20 cm above the soil surface</tissue>
    </source>
</reference>
<evidence type="ECO:0000256" key="1">
    <source>
        <dbReference type="ARBA" id="ARBA00022448"/>
    </source>
</evidence>
<protein>
    <recommendedName>
        <fullName evidence="7">CBS domain-containing protein</fullName>
    </recommendedName>
</protein>
<dbReference type="GO" id="GO:0015108">
    <property type="term" value="F:chloride transmembrane transporter activity"/>
    <property type="evidence" value="ECO:0007669"/>
    <property type="project" value="TreeGrafter"/>
</dbReference>
<evidence type="ECO:0000313" key="8">
    <source>
        <dbReference type="EMBL" id="JAD14616.1"/>
    </source>
</evidence>
<reference evidence="8" key="1">
    <citation type="submission" date="2014-09" db="EMBL/GenBank/DDBJ databases">
        <authorList>
            <person name="Magalhaes I.L.F."/>
            <person name="Oliveira U."/>
            <person name="Santos F.R."/>
            <person name="Vidigal T.H.D.A."/>
            <person name="Brescovit A.D."/>
            <person name="Santos A.J."/>
        </authorList>
    </citation>
    <scope>NUCLEOTIDE SEQUENCE</scope>
    <source>
        <tissue evidence="8">Shoot tissue taken approximately 20 cm above the soil surface</tissue>
    </source>
</reference>
<evidence type="ECO:0000256" key="2">
    <source>
        <dbReference type="ARBA" id="ARBA00022737"/>
    </source>
</evidence>
<keyword evidence="1" id="KW-0813">Transport</keyword>
<dbReference type="PANTHER" id="PTHR11689:SF136">
    <property type="entry name" value="H(+)_CL(-) EXCHANGE TRANSPORTER 7"/>
    <property type="match status" value="1"/>
</dbReference>
<dbReference type="AlphaFoldDB" id="A0A0A8XN77"/>
<dbReference type="InterPro" id="IPR051280">
    <property type="entry name" value="Cl-channel/antiporter"/>
</dbReference>
<feature type="domain" description="CBS" evidence="7">
    <location>
        <begin position="1"/>
        <end position="47"/>
    </location>
</feature>
<dbReference type="PANTHER" id="PTHR11689">
    <property type="entry name" value="CHLORIDE CHANNEL PROTEIN CLC FAMILY MEMBER"/>
    <property type="match status" value="1"/>
</dbReference>
<keyword evidence="5" id="KW-0868">Chloride</keyword>
<name>A0A0A8XN77_ARUDO</name>
<dbReference type="SUPFAM" id="SSF54631">
    <property type="entry name" value="CBS-domain pair"/>
    <property type="match status" value="1"/>
</dbReference>
<sequence>MSLAKVYNLFRQLGLRHIFVVPRPSRVVGLITRKDLLLEENGNTVTTELQSTSVRGLLNGKMLSGNAHLERPLLDNLVIE</sequence>
<keyword evidence="4 6" id="KW-0129">CBS domain</keyword>
<keyword evidence="2" id="KW-0677">Repeat</keyword>
<evidence type="ECO:0000259" key="7">
    <source>
        <dbReference type="PROSITE" id="PS51371"/>
    </source>
</evidence>
<dbReference type="InterPro" id="IPR046342">
    <property type="entry name" value="CBS_dom_sf"/>
</dbReference>
<dbReference type="Pfam" id="PF00571">
    <property type="entry name" value="CBS"/>
    <property type="match status" value="1"/>
</dbReference>
<proteinExistence type="predicted"/>
<organism evidence="8">
    <name type="scientific">Arundo donax</name>
    <name type="common">Giant reed</name>
    <name type="synonym">Donax arundinaceus</name>
    <dbReference type="NCBI Taxonomy" id="35708"/>
    <lineage>
        <taxon>Eukaryota</taxon>
        <taxon>Viridiplantae</taxon>
        <taxon>Streptophyta</taxon>
        <taxon>Embryophyta</taxon>
        <taxon>Tracheophyta</taxon>
        <taxon>Spermatophyta</taxon>
        <taxon>Magnoliopsida</taxon>
        <taxon>Liliopsida</taxon>
        <taxon>Poales</taxon>
        <taxon>Poaceae</taxon>
        <taxon>PACMAD clade</taxon>
        <taxon>Arundinoideae</taxon>
        <taxon>Arundineae</taxon>
        <taxon>Arundo</taxon>
    </lineage>
</organism>
<dbReference type="InterPro" id="IPR000644">
    <property type="entry name" value="CBS_dom"/>
</dbReference>
<dbReference type="Gene3D" id="3.90.1280.20">
    <property type="match status" value="1"/>
</dbReference>
<dbReference type="PROSITE" id="PS51371">
    <property type="entry name" value="CBS"/>
    <property type="match status" value="1"/>
</dbReference>